<proteinExistence type="predicted"/>
<reference evidence="5 7" key="1">
    <citation type="journal article" date="2018" name="Gigascience">
        <title>Genomes of trombidid mites reveal novel predicted allergens and laterally-transferred genes associated with secondary metabolism.</title>
        <authorList>
            <person name="Dong X."/>
            <person name="Chaisiri K."/>
            <person name="Xia D."/>
            <person name="Armstrong S.D."/>
            <person name="Fang Y."/>
            <person name="Donnelly M.J."/>
            <person name="Kadowaki T."/>
            <person name="McGarry J.W."/>
            <person name="Darby A.C."/>
            <person name="Makepeace B.L."/>
        </authorList>
    </citation>
    <scope>NUCLEOTIDE SEQUENCE [LARGE SCALE GENOMIC DNA]</scope>
    <source>
        <strain evidence="5">UoL-WK</strain>
    </source>
</reference>
<dbReference type="PANTHER" id="PTHR12801:SF82">
    <property type="entry name" value="RNA EXONUCLEASE 5"/>
    <property type="match status" value="1"/>
</dbReference>
<keyword evidence="1" id="KW-0540">Nuclease</keyword>
<dbReference type="SUPFAM" id="SSF53098">
    <property type="entry name" value="Ribonuclease H-like"/>
    <property type="match status" value="1"/>
</dbReference>
<protein>
    <submittedName>
        <fullName evidence="5">Putative exonuclease-like protein</fullName>
    </submittedName>
</protein>
<evidence type="ECO:0000259" key="4">
    <source>
        <dbReference type="SMART" id="SM00479"/>
    </source>
</evidence>
<keyword evidence="3 5" id="KW-0269">Exonuclease</keyword>
<dbReference type="SMART" id="SM00479">
    <property type="entry name" value="EXOIII"/>
    <property type="match status" value="1"/>
</dbReference>
<dbReference type="GO" id="GO:0004527">
    <property type="term" value="F:exonuclease activity"/>
    <property type="evidence" value="ECO:0007669"/>
    <property type="project" value="UniProtKB-KW"/>
</dbReference>
<dbReference type="AlphaFoldDB" id="A0A3S3PIF9"/>
<comment type="caution">
    <text evidence="5">The sequence shown here is derived from an EMBL/GenBank/DDBJ whole genome shotgun (WGS) entry which is preliminary data.</text>
</comment>
<dbReference type="CDD" id="cd06145">
    <property type="entry name" value="REX1_like"/>
    <property type="match status" value="1"/>
</dbReference>
<dbReference type="InterPro" id="IPR036397">
    <property type="entry name" value="RNaseH_sf"/>
</dbReference>
<reference evidence="5" key="2">
    <citation type="submission" date="2018-11" db="EMBL/GenBank/DDBJ databases">
        <title>Trombidioid mite genomics.</title>
        <authorList>
            <person name="Dong X."/>
        </authorList>
    </citation>
    <scope>NUCLEOTIDE SEQUENCE</scope>
    <source>
        <strain evidence="5">UoL-WK</strain>
    </source>
</reference>
<dbReference type="GO" id="GO:0003676">
    <property type="term" value="F:nucleic acid binding"/>
    <property type="evidence" value="ECO:0007669"/>
    <property type="project" value="InterPro"/>
</dbReference>
<dbReference type="InterPro" id="IPR012337">
    <property type="entry name" value="RNaseH-like_sf"/>
</dbReference>
<accession>A0A3S3PIF9</accession>
<dbReference type="OrthoDB" id="3996471at2759"/>
<dbReference type="Pfam" id="PF00929">
    <property type="entry name" value="RNase_T"/>
    <property type="match status" value="1"/>
</dbReference>
<keyword evidence="2" id="KW-0378">Hydrolase</keyword>
<dbReference type="GO" id="GO:0005634">
    <property type="term" value="C:nucleus"/>
    <property type="evidence" value="ECO:0007669"/>
    <property type="project" value="TreeGrafter"/>
</dbReference>
<dbReference type="STRING" id="1965070.A0A3S3PIF9"/>
<evidence type="ECO:0000256" key="2">
    <source>
        <dbReference type="ARBA" id="ARBA00022801"/>
    </source>
</evidence>
<evidence type="ECO:0000256" key="1">
    <source>
        <dbReference type="ARBA" id="ARBA00022722"/>
    </source>
</evidence>
<evidence type="ECO:0000256" key="3">
    <source>
        <dbReference type="ARBA" id="ARBA00022839"/>
    </source>
</evidence>
<keyword evidence="7" id="KW-1185">Reference proteome</keyword>
<organism evidence="5 7">
    <name type="scientific">Dinothrombium tinctorium</name>
    <dbReference type="NCBI Taxonomy" id="1965070"/>
    <lineage>
        <taxon>Eukaryota</taxon>
        <taxon>Metazoa</taxon>
        <taxon>Ecdysozoa</taxon>
        <taxon>Arthropoda</taxon>
        <taxon>Chelicerata</taxon>
        <taxon>Arachnida</taxon>
        <taxon>Acari</taxon>
        <taxon>Acariformes</taxon>
        <taxon>Trombidiformes</taxon>
        <taxon>Prostigmata</taxon>
        <taxon>Anystina</taxon>
        <taxon>Parasitengona</taxon>
        <taxon>Trombidioidea</taxon>
        <taxon>Trombidiidae</taxon>
        <taxon>Dinothrombium</taxon>
    </lineage>
</organism>
<dbReference type="InterPro" id="IPR013520">
    <property type="entry name" value="Ribonucl_H"/>
</dbReference>
<evidence type="ECO:0000313" key="5">
    <source>
        <dbReference type="EMBL" id="RWS01759.1"/>
    </source>
</evidence>
<gene>
    <name evidence="6" type="ORF">B4U79_11746</name>
    <name evidence="5" type="ORF">B4U79_14851</name>
</gene>
<dbReference type="Proteomes" id="UP000285301">
    <property type="component" value="Unassembled WGS sequence"/>
</dbReference>
<evidence type="ECO:0000313" key="6">
    <source>
        <dbReference type="EMBL" id="RWS02580.1"/>
    </source>
</evidence>
<dbReference type="Gene3D" id="3.30.420.10">
    <property type="entry name" value="Ribonuclease H-like superfamily/Ribonuclease H"/>
    <property type="match status" value="1"/>
</dbReference>
<dbReference type="InterPro" id="IPR034922">
    <property type="entry name" value="REX1-like_exo"/>
</dbReference>
<name>A0A3S3PIF9_9ACAR</name>
<sequence length="435" mass="49985">MDVETAKQKLKKYNKQLLEFYKQKPRFKLLENGFKARVNCVERALTIYDIQCFILSCFIPSPRLSFVPSFYELLRCLKASKVAIFILDDNISFDGSETQLFDETVVFEADEDWLESLLFVPLSNRQLTKIDDVSSLPNIRMKTDLNFTPVKKTDLLLSTKQMYQEGFLFPDEDNHMKCTRHKYRAVSDDSPLFGLDCEMCINVDGESVVTRIALVNEELETIIDTFINPEKPIKNYLTRYSGVTKEILDKVDTTLSDVKRMLRKSLPRDSIICGQSLNYDMNKLALFHPYVIDTSVIFNESGSRVIKSSLKNLSAMHLNEEIQCNKYGHCSIEDAKACVKLVKLKLSKGLEYGDRVLNPKQYASNRCLPIARFVELQNISVKVFYDFLNIEDENKFICVMDSWNDALKRTLASLLATENCICVVISKGLCRIRVS</sequence>
<dbReference type="EMBL" id="NCKU01008669">
    <property type="protein sequence ID" value="RWS01759.1"/>
    <property type="molecule type" value="Genomic_DNA"/>
</dbReference>
<dbReference type="EMBL" id="NCKU01007525">
    <property type="protein sequence ID" value="RWS02580.1"/>
    <property type="molecule type" value="Genomic_DNA"/>
</dbReference>
<dbReference type="InterPro" id="IPR047021">
    <property type="entry name" value="REXO1/3/4-like"/>
</dbReference>
<feature type="domain" description="Exonuclease" evidence="4">
    <location>
        <begin position="191"/>
        <end position="351"/>
    </location>
</feature>
<evidence type="ECO:0000313" key="7">
    <source>
        <dbReference type="Proteomes" id="UP000285301"/>
    </source>
</evidence>
<dbReference type="PANTHER" id="PTHR12801">
    <property type="entry name" value="RNA EXONUCLEASE REXO1 / RECO3 FAMILY MEMBER-RELATED"/>
    <property type="match status" value="1"/>
</dbReference>